<feature type="chain" id="PRO_5040728170" description="Nephrocystin 3-like N-terminal domain-containing protein" evidence="2">
    <location>
        <begin position="16"/>
        <end position="489"/>
    </location>
</feature>
<evidence type="ECO:0000313" key="5">
    <source>
        <dbReference type="Proteomes" id="UP001140091"/>
    </source>
</evidence>
<evidence type="ECO:0000313" key="4">
    <source>
        <dbReference type="EMBL" id="KAJ2936007.1"/>
    </source>
</evidence>
<organism evidence="4 5">
    <name type="scientific">Candolleomyces eurysporus</name>
    <dbReference type="NCBI Taxonomy" id="2828524"/>
    <lineage>
        <taxon>Eukaryota</taxon>
        <taxon>Fungi</taxon>
        <taxon>Dikarya</taxon>
        <taxon>Basidiomycota</taxon>
        <taxon>Agaricomycotina</taxon>
        <taxon>Agaricomycetes</taxon>
        <taxon>Agaricomycetidae</taxon>
        <taxon>Agaricales</taxon>
        <taxon>Agaricineae</taxon>
        <taxon>Psathyrellaceae</taxon>
        <taxon>Candolleomyces</taxon>
    </lineage>
</organism>
<sequence>MNGFAVTLASQLVAAIPATAPLIEAALGAEPGIVTGDASLATQLDLLILSPFQAVVNQGVLRETLAKGPFLIVVDGLDECEDKRGVKEFINHMLDFFGKHPSIPLRIFIASRVEEHIHQRLAANKVQLGDLDSHSPVKDIEKFLQASFRAAAEQDRVIRAFVRACGEWPTKSDMDKLIEHIGGSFVLASKIFKFIVQPATAEDALTPMERLPVTLDMNGLDGLYAQTLARSQHLPNFHSIISTIALFQKSLPIVGIADLLDIPTFEVVHVLLDLQAIIHVPGTDENGLVTLCHTSLRDFLTTESRSRSFFVQPSFHLRLTYHCFASIFESCTDGRDPHGQPDHYGQQYFDYHLRLLASPEACNFIDEIERFKASQSPFVDEPPSWHAFLCSMFFFSIVRNNSPIADRFSYILTECTKHLALAVEFGPDSRIRHWLQHWLHYGWMPLDSSLRTVQFTEPTTVQHYLRRASTIIHAKVCLLNFILPLQHVS</sequence>
<protein>
    <recommendedName>
        <fullName evidence="3">Nephrocystin 3-like N-terminal domain-containing protein</fullName>
    </recommendedName>
</protein>
<proteinExistence type="predicted"/>
<dbReference type="Pfam" id="PF24883">
    <property type="entry name" value="NPHP3_N"/>
    <property type="match status" value="1"/>
</dbReference>
<keyword evidence="2" id="KW-0732">Signal</keyword>
<comment type="caution">
    <text evidence="4">The sequence shown here is derived from an EMBL/GenBank/DDBJ whole genome shotgun (WGS) entry which is preliminary data.</text>
</comment>
<gene>
    <name evidence="4" type="ORF">H1R20_g1083</name>
</gene>
<dbReference type="Proteomes" id="UP001140091">
    <property type="component" value="Unassembled WGS sequence"/>
</dbReference>
<keyword evidence="5" id="KW-1185">Reference proteome</keyword>
<reference evidence="4" key="1">
    <citation type="submission" date="2022-06" db="EMBL/GenBank/DDBJ databases">
        <title>Genome Sequence of Candolleomyces eurysporus.</title>
        <authorList>
            <person name="Buettner E."/>
        </authorList>
    </citation>
    <scope>NUCLEOTIDE SEQUENCE</scope>
    <source>
        <strain evidence="4">VTCC 930004</strain>
    </source>
</reference>
<dbReference type="AlphaFoldDB" id="A0A9W8MN21"/>
<feature type="signal peptide" evidence="2">
    <location>
        <begin position="1"/>
        <end position="15"/>
    </location>
</feature>
<dbReference type="OrthoDB" id="3041576at2759"/>
<dbReference type="PANTHER" id="PTHR10039:SF14">
    <property type="entry name" value="NACHT DOMAIN-CONTAINING PROTEIN"/>
    <property type="match status" value="1"/>
</dbReference>
<accession>A0A9W8MN21</accession>
<feature type="domain" description="Nephrocystin 3-like N-terminal" evidence="3">
    <location>
        <begin position="60"/>
        <end position="112"/>
    </location>
</feature>
<feature type="non-terminal residue" evidence="4">
    <location>
        <position position="489"/>
    </location>
</feature>
<name>A0A9W8MN21_9AGAR</name>
<dbReference type="EMBL" id="JANBPK010000213">
    <property type="protein sequence ID" value="KAJ2936007.1"/>
    <property type="molecule type" value="Genomic_DNA"/>
</dbReference>
<keyword evidence="1" id="KW-0677">Repeat</keyword>
<evidence type="ECO:0000256" key="1">
    <source>
        <dbReference type="ARBA" id="ARBA00022737"/>
    </source>
</evidence>
<dbReference type="InterPro" id="IPR056884">
    <property type="entry name" value="NPHP3-like_N"/>
</dbReference>
<dbReference type="PANTHER" id="PTHR10039">
    <property type="entry name" value="AMELOGENIN"/>
    <property type="match status" value="1"/>
</dbReference>
<evidence type="ECO:0000256" key="2">
    <source>
        <dbReference type="SAM" id="SignalP"/>
    </source>
</evidence>
<evidence type="ECO:0000259" key="3">
    <source>
        <dbReference type="Pfam" id="PF24883"/>
    </source>
</evidence>